<evidence type="ECO:0000256" key="4">
    <source>
        <dbReference type="ARBA" id="ARBA00022801"/>
    </source>
</evidence>
<dbReference type="Pfam" id="PF01432">
    <property type="entry name" value="Peptidase_M3"/>
    <property type="match status" value="1"/>
</dbReference>
<comment type="cofactor">
    <cofactor evidence="7">
        <name>Zn(2+)</name>
        <dbReference type="ChEBI" id="CHEBI:29105"/>
    </cofactor>
    <text evidence="7">Binds 1 zinc ion.</text>
</comment>
<dbReference type="AlphaFoldDB" id="A0A069D7F4"/>
<reference evidence="9 10" key="1">
    <citation type="journal article" date="2015" name="Microbes Environ.">
        <title>Distribution and evolution of nitrogen fixation genes in the phylum bacteroidetes.</title>
        <authorList>
            <person name="Inoue J."/>
            <person name="Oshima K."/>
            <person name="Suda W."/>
            <person name="Sakamoto M."/>
            <person name="Iino T."/>
            <person name="Noda S."/>
            <person name="Hongoh Y."/>
            <person name="Hattori M."/>
            <person name="Ohkuma M."/>
        </authorList>
    </citation>
    <scope>NUCLEOTIDE SEQUENCE [LARGE SCALE GENOMIC DNA]</scope>
    <source>
        <strain evidence="9 10">JCM 15093</strain>
    </source>
</reference>
<dbReference type="STRING" id="1121097.GCA_000428125_00015"/>
<dbReference type="eggNOG" id="COG0339">
    <property type="taxonomic scope" value="Bacteria"/>
</dbReference>
<keyword evidence="9" id="KW-0121">Carboxypeptidase</keyword>
<feature type="domain" description="Peptidase M3A/M3B catalytic" evidence="8">
    <location>
        <begin position="235"/>
        <end position="678"/>
    </location>
</feature>
<keyword evidence="5 7" id="KW-0862">Zinc</keyword>
<keyword evidence="3 7" id="KW-0479">Metal-binding</keyword>
<dbReference type="GO" id="GO:0004180">
    <property type="term" value="F:carboxypeptidase activity"/>
    <property type="evidence" value="ECO:0007669"/>
    <property type="project" value="UniProtKB-KW"/>
</dbReference>
<dbReference type="GO" id="GO:0006508">
    <property type="term" value="P:proteolysis"/>
    <property type="evidence" value="ECO:0007669"/>
    <property type="project" value="UniProtKB-KW"/>
</dbReference>
<comment type="similarity">
    <text evidence="1 7">Belongs to the peptidase M3 family.</text>
</comment>
<dbReference type="Gene3D" id="1.10.1370.40">
    <property type="match status" value="1"/>
</dbReference>
<dbReference type="Gene3D" id="1.10.1370.10">
    <property type="entry name" value="Neurolysin, domain 3"/>
    <property type="match status" value="1"/>
</dbReference>
<dbReference type="FunFam" id="3.40.390.10:FF:000009">
    <property type="entry name" value="Oligopeptidase A"/>
    <property type="match status" value="1"/>
</dbReference>
<proteinExistence type="inferred from homology"/>
<evidence type="ECO:0000259" key="8">
    <source>
        <dbReference type="Pfam" id="PF01432"/>
    </source>
</evidence>
<evidence type="ECO:0000256" key="3">
    <source>
        <dbReference type="ARBA" id="ARBA00022723"/>
    </source>
</evidence>
<dbReference type="SUPFAM" id="SSF55486">
    <property type="entry name" value="Metalloproteases ('zincins'), catalytic domain"/>
    <property type="match status" value="1"/>
</dbReference>
<dbReference type="InterPro" id="IPR024077">
    <property type="entry name" value="Neurolysin/TOP_dom2"/>
</dbReference>
<dbReference type="InterPro" id="IPR045090">
    <property type="entry name" value="Pept_M3A_M3B"/>
</dbReference>
<protein>
    <submittedName>
        <fullName evidence="9">Dipeptidyl carboxypeptidase Dcp</fullName>
    </submittedName>
</protein>
<dbReference type="GO" id="GO:0005829">
    <property type="term" value="C:cytosol"/>
    <property type="evidence" value="ECO:0007669"/>
    <property type="project" value="UniProtKB-ARBA"/>
</dbReference>
<dbReference type="GO" id="GO:0004222">
    <property type="term" value="F:metalloendopeptidase activity"/>
    <property type="evidence" value="ECO:0007669"/>
    <property type="project" value="InterPro"/>
</dbReference>
<evidence type="ECO:0000256" key="7">
    <source>
        <dbReference type="RuleBase" id="RU003435"/>
    </source>
</evidence>
<sequence length="680" mass="77773">MYSCATSTDSNPFFSEFKTEFGAPPFDKIKIEHYEPAFKKGIEEQNQNIQAIIDNKQEPDFENTIVALDNSDPILSRVSAIFFNMTDAETTDELTQLSIKIAPVLSEHNDNIYLNQALFKKVNAVYQKKETAKLTTEQSRLLDETYKSFVRSGANLDNQKQARLREINKELSTLGITFSNNILNENNSFKLVVDKKEDLAGLPDWFCESAAQEAKADGKEGKWLFTLHNASRLPFLQYAENRALREKMYKAYINRGNNNDKNDNKKIITQIVSLRLEKAQLLGFDCYSNFVLDNTMAKNSETVMAFLNNLWQYSLPKAKEEAAELQKLMDKEGKNEKLEAWDWWYYTEKLRKEKYNLDEEETKPYFKLENVRQGAFDVAHKLYGITLTPLKNIPVYHPDVEVFEVKDADGSHLGVFYVDYFPRPGKSGGAWMSNYREQHGNIRPLVCNVGSFTKPVGDTPSLLTLDEVETLFHEFGHGLHGLLTKCNYAGISGTNVVRDFVELPSQIMEHWATEPEVLKMYAKHYKTGESMPDSLINKLLKQKTFNQGFMTTELLAAAILDMNLHNLKDVKGLDVVAYETEAMNKLGLITEIAPRYRTTYFNHIIGGYAAGYYSYLWANVLDSDAFEAFKEHGIFDQKTASLFRSNVLEKGNSEDPMTLYKNFRGAEPKLDAMLKNRGMK</sequence>
<evidence type="ECO:0000256" key="2">
    <source>
        <dbReference type="ARBA" id="ARBA00022670"/>
    </source>
</evidence>
<dbReference type="InterPro" id="IPR034005">
    <property type="entry name" value="M3A_DCP"/>
</dbReference>
<organism evidence="9 10">
    <name type="scientific">Bacteroides graminisolvens DSM 19988 = JCM 15093</name>
    <dbReference type="NCBI Taxonomy" id="1121097"/>
    <lineage>
        <taxon>Bacteria</taxon>
        <taxon>Pseudomonadati</taxon>
        <taxon>Bacteroidota</taxon>
        <taxon>Bacteroidia</taxon>
        <taxon>Bacteroidales</taxon>
        <taxon>Bacteroidaceae</taxon>
        <taxon>Bacteroides</taxon>
    </lineage>
</organism>
<dbReference type="InterPro" id="IPR001567">
    <property type="entry name" value="Pept_M3A_M3B_dom"/>
</dbReference>
<keyword evidence="10" id="KW-1185">Reference proteome</keyword>
<dbReference type="PANTHER" id="PTHR43660">
    <property type="entry name" value="DIPEPTIDYL CARBOXYPEPTIDASE"/>
    <property type="match status" value="1"/>
</dbReference>
<comment type="caution">
    <text evidence="9">The sequence shown here is derived from an EMBL/GenBank/DDBJ whole genome shotgun (WGS) entry which is preliminary data.</text>
</comment>
<dbReference type="PANTHER" id="PTHR43660:SF1">
    <property type="entry name" value="DIPEPTIDYL CARBOXYPEPTIDASE"/>
    <property type="match status" value="1"/>
</dbReference>
<dbReference type="EMBL" id="BAJS01000004">
    <property type="protein sequence ID" value="GAK36079.1"/>
    <property type="molecule type" value="Genomic_DNA"/>
</dbReference>
<accession>A0A069D7F4</accession>
<keyword evidence="6 7" id="KW-0482">Metalloprotease</keyword>
<keyword evidence="2 7" id="KW-0645">Protease</keyword>
<evidence type="ECO:0000256" key="6">
    <source>
        <dbReference type="ARBA" id="ARBA00023049"/>
    </source>
</evidence>
<dbReference type="GO" id="GO:0046872">
    <property type="term" value="F:metal ion binding"/>
    <property type="evidence" value="ECO:0007669"/>
    <property type="project" value="UniProtKB-UniRule"/>
</dbReference>
<gene>
    <name evidence="9" type="ORF">JCM15093_1214</name>
</gene>
<evidence type="ECO:0000313" key="9">
    <source>
        <dbReference type="EMBL" id="GAK36079.1"/>
    </source>
</evidence>
<name>A0A069D7F4_9BACE</name>
<evidence type="ECO:0000313" key="10">
    <source>
        <dbReference type="Proteomes" id="UP000027601"/>
    </source>
</evidence>
<dbReference type="Gene3D" id="3.40.390.10">
    <property type="entry name" value="Collagenase (Catalytic Domain)"/>
    <property type="match status" value="1"/>
</dbReference>
<evidence type="ECO:0000256" key="1">
    <source>
        <dbReference type="ARBA" id="ARBA00006040"/>
    </source>
</evidence>
<keyword evidence="4 7" id="KW-0378">Hydrolase</keyword>
<dbReference type="Proteomes" id="UP000027601">
    <property type="component" value="Unassembled WGS sequence"/>
</dbReference>
<evidence type="ECO:0000256" key="5">
    <source>
        <dbReference type="ARBA" id="ARBA00022833"/>
    </source>
</evidence>
<dbReference type="InterPro" id="IPR024079">
    <property type="entry name" value="MetalloPept_cat_dom_sf"/>
</dbReference>
<dbReference type="CDD" id="cd06456">
    <property type="entry name" value="M3A_DCP"/>
    <property type="match status" value="1"/>
</dbReference>